<organism evidence="2 3">
    <name type="scientific">Rhizobium tubonense</name>
    <dbReference type="NCBI Taxonomy" id="484088"/>
    <lineage>
        <taxon>Bacteria</taxon>
        <taxon>Pseudomonadati</taxon>
        <taxon>Pseudomonadota</taxon>
        <taxon>Alphaproteobacteria</taxon>
        <taxon>Hyphomicrobiales</taxon>
        <taxon>Rhizobiaceae</taxon>
        <taxon>Rhizobium/Agrobacterium group</taxon>
        <taxon>Rhizobium</taxon>
    </lineage>
</organism>
<keyword evidence="3" id="KW-1185">Reference proteome</keyword>
<evidence type="ECO:0008006" key="4">
    <source>
        <dbReference type="Google" id="ProtNLM"/>
    </source>
</evidence>
<dbReference type="EMBL" id="PCDP01000002">
    <property type="protein sequence ID" value="PZM16445.1"/>
    <property type="molecule type" value="Genomic_DNA"/>
</dbReference>
<protein>
    <recommendedName>
        <fullName evidence="4">DUF2934 domain-containing protein</fullName>
    </recommendedName>
</protein>
<evidence type="ECO:0000313" key="3">
    <source>
        <dbReference type="Proteomes" id="UP000248925"/>
    </source>
</evidence>
<dbReference type="RefSeq" id="WP_111158711.1">
    <property type="nucleotide sequence ID" value="NZ_PCDP01000002.1"/>
</dbReference>
<dbReference type="Pfam" id="PF11154">
    <property type="entry name" value="DUF2934"/>
    <property type="match status" value="1"/>
</dbReference>
<reference evidence="2 3" key="1">
    <citation type="journal article" date="2018" name="Sci. Rep.">
        <title>Rhizobium tumorigenes sp. nov., a novel plant tumorigenic bacterium isolated from cane gall tumors on thornless blackberry.</title>
        <authorList>
            <person name="Kuzmanovi N."/>
            <person name="Smalla K."/>
            <person name="Gronow S."/>
            <person name="PuBawska J."/>
        </authorList>
    </citation>
    <scope>NUCLEOTIDE SEQUENCE [LARGE SCALE GENOMIC DNA]</scope>
    <source>
        <strain evidence="2 3">CCBAU 85046</strain>
    </source>
</reference>
<dbReference type="Proteomes" id="UP000248925">
    <property type="component" value="Unassembled WGS sequence"/>
</dbReference>
<name>A0A2W4D2G5_9HYPH</name>
<dbReference type="OrthoDB" id="9811127at2"/>
<accession>A0A2W4D2G5</accession>
<feature type="compositionally biased region" description="Basic and acidic residues" evidence="1">
    <location>
        <begin position="9"/>
        <end position="31"/>
    </location>
</feature>
<feature type="region of interest" description="Disordered" evidence="1">
    <location>
        <begin position="1"/>
        <end position="87"/>
    </location>
</feature>
<evidence type="ECO:0000256" key="1">
    <source>
        <dbReference type="SAM" id="MobiDB-lite"/>
    </source>
</evidence>
<gene>
    <name evidence="2" type="ORF">CPY51_03660</name>
</gene>
<dbReference type="InterPro" id="IPR021327">
    <property type="entry name" value="DUF2934"/>
</dbReference>
<dbReference type="AlphaFoldDB" id="A0A2W4D2G5"/>
<evidence type="ECO:0000313" key="2">
    <source>
        <dbReference type="EMBL" id="PZM16445.1"/>
    </source>
</evidence>
<feature type="compositionally biased region" description="Polar residues" evidence="1">
    <location>
        <begin position="41"/>
        <end position="53"/>
    </location>
</feature>
<proteinExistence type="predicted"/>
<comment type="caution">
    <text evidence="2">The sequence shown here is derived from an EMBL/GenBank/DDBJ whole genome shotgun (WGS) entry which is preliminary data.</text>
</comment>
<sequence length="87" mass="9543">MDTGKTRLRAYEKWEAEGKPEGEHDPWREAEQEADGDGDLPQTSSLAHHSGTTRLKKKSSNTRSDVVPSKGNKPGSLKPGELASEKK</sequence>